<dbReference type="SUPFAM" id="SSF46689">
    <property type="entry name" value="Homeodomain-like"/>
    <property type="match status" value="1"/>
</dbReference>
<accession>A0A1M4VFN1</accession>
<dbReference type="Gene3D" id="2.60.40.10">
    <property type="entry name" value="Immunoglobulins"/>
    <property type="match status" value="1"/>
</dbReference>
<evidence type="ECO:0000313" key="7">
    <source>
        <dbReference type="Proteomes" id="UP000184509"/>
    </source>
</evidence>
<evidence type="ECO:0000256" key="3">
    <source>
        <dbReference type="ARBA" id="ARBA00023163"/>
    </source>
</evidence>
<dbReference type="PANTHER" id="PTHR43280">
    <property type="entry name" value="ARAC-FAMILY TRANSCRIPTIONAL REGULATOR"/>
    <property type="match status" value="1"/>
</dbReference>
<evidence type="ECO:0000256" key="1">
    <source>
        <dbReference type="ARBA" id="ARBA00023015"/>
    </source>
</evidence>
<dbReference type="Pfam" id="PF12833">
    <property type="entry name" value="HTH_18"/>
    <property type="match status" value="1"/>
</dbReference>
<dbReference type="OrthoDB" id="993208at2"/>
<gene>
    <name evidence="6" type="ORF">SAMN05444405_102286</name>
</gene>
<dbReference type="PRINTS" id="PR00032">
    <property type="entry name" value="HTHARAC"/>
</dbReference>
<dbReference type="GO" id="GO:0043565">
    <property type="term" value="F:sequence-specific DNA binding"/>
    <property type="evidence" value="ECO:0007669"/>
    <property type="project" value="InterPro"/>
</dbReference>
<dbReference type="InterPro" id="IPR013783">
    <property type="entry name" value="Ig-like_fold"/>
</dbReference>
<reference evidence="6 7" key="1">
    <citation type="submission" date="2016-11" db="EMBL/GenBank/DDBJ databases">
        <authorList>
            <person name="Jaros S."/>
            <person name="Januszkiewicz K."/>
            <person name="Wedrychowicz H."/>
        </authorList>
    </citation>
    <scope>NUCLEOTIDE SEQUENCE [LARGE SCALE GENOMIC DNA]</scope>
    <source>
        <strain evidence="6 7">DSM 26991</strain>
    </source>
</reference>
<dbReference type="STRING" id="1297750.SAMN05444405_102286"/>
<evidence type="ECO:0000259" key="5">
    <source>
        <dbReference type="PROSITE" id="PS01124"/>
    </source>
</evidence>
<evidence type="ECO:0000256" key="2">
    <source>
        <dbReference type="ARBA" id="ARBA00023125"/>
    </source>
</evidence>
<dbReference type="InterPro" id="IPR018060">
    <property type="entry name" value="HTH_AraC"/>
</dbReference>
<dbReference type="Proteomes" id="UP000184509">
    <property type="component" value="Unassembled WGS sequence"/>
</dbReference>
<dbReference type="RefSeq" id="WP_073399096.1">
    <property type="nucleotide sequence ID" value="NZ_FQTV01000002.1"/>
</dbReference>
<dbReference type="GO" id="GO:0003700">
    <property type="term" value="F:DNA-binding transcription factor activity"/>
    <property type="evidence" value="ECO:0007669"/>
    <property type="project" value="InterPro"/>
</dbReference>
<organism evidence="6 7">
    <name type="scientific">Bacteroides luti</name>
    <dbReference type="NCBI Taxonomy" id="1297750"/>
    <lineage>
        <taxon>Bacteria</taxon>
        <taxon>Pseudomonadati</taxon>
        <taxon>Bacteroidota</taxon>
        <taxon>Bacteroidia</taxon>
        <taxon>Bacteroidales</taxon>
        <taxon>Bacteroidaceae</taxon>
        <taxon>Bacteroides</taxon>
    </lineage>
</organism>
<sequence>MKRILILAISIVIALASIAQHNAIKSLPGYGLLPMKDVSMVIRDSEGYLWYALYGGGLCRYNGYQMDMFRSDYKGGMLIGESNTVVCVVEDKSGNIIFGTHRGAYVLNKSDFSVIPIDTALVHNRVRNIQLDKSGGIIIESELGLYCYDKKYHRIAIKDGSLPADTTRLKFTLADSNVGIVRHDAAYNPTTLTYHDVPVDVADTLNRISCVLDDGKGHLYIGDLDGLVVYNKLNGTAHRNSHIYNNVRMMVIRPQGGVYFISGKMGLCECDAKGTVRVLNTNTGFYQLAINKDGKLWVSDLYGGVYSYDPTTAVLTLDSHVSIKEGDIVKGIVCDHDGHIWVVTENFVKEYLPETGKYRILTTNNHHIKLSNFDYAYIKGDKVYLTSDSAYIEIGNSTSQGRRPSVSSIIVDGKKHYTTMNVSKFSIPANTYSVEMQFTTFDYLNAEDVHFRYKVNDGEWNLLPRGVNILSFVNLAKGTYQLEVQATDEGGWMGESLCFTLIKQPHWWETWWAYTFYAVFVITIVIAILRNQRQKAMMSLKIRNLIEELNSIDRIVTLPTKYDSNIEAIQDTSTDSPTEITPFTADAPQSSIAQDFLQKATSLVEHNLDNTGYDIEQFAKDMGTSRAGLYRKFETAGIDLRPTEFIRSIRLHHACQLLKTHEYTVAEIAYKVGFSSASYFNRRFKEVYGVQPLQYK</sequence>
<dbReference type="InterPro" id="IPR011123">
    <property type="entry name" value="Y_Y_Y"/>
</dbReference>
<keyword evidence="4" id="KW-0812">Transmembrane</keyword>
<dbReference type="Gene3D" id="2.130.10.10">
    <property type="entry name" value="YVTN repeat-like/Quinoprotein amine dehydrogenase"/>
    <property type="match status" value="2"/>
</dbReference>
<proteinExistence type="predicted"/>
<evidence type="ECO:0000256" key="4">
    <source>
        <dbReference type="SAM" id="Phobius"/>
    </source>
</evidence>
<dbReference type="InterPro" id="IPR009057">
    <property type="entry name" value="Homeodomain-like_sf"/>
</dbReference>
<keyword evidence="1" id="KW-0805">Transcription regulation</keyword>
<feature type="domain" description="HTH araC/xylS-type" evidence="5">
    <location>
        <begin position="598"/>
        <end position="696"/>
    </location>
</feature>
<dbReference type="Gene3D" id="1.10.10.60">
    <property type="entry name" value="Homeodomain-like"/>
    <property type="match status" value="1"/>
</dbReference>
<dbReference type="EMBL" id="FQTV01000002">
    <property type="protein sequence ID" value="SHE67771.1"/>
    <property type="molecule type" value="Genomic_DNA"/>
</dbReference>
<dbReference type="InterPro" id="IPR020449">
    <property type="entry name" value="Tscrpt_reg_AraC-type_HTH"/>
</dbReference>
<keyword evidence="3" id="KW-0804">Transcription</keyword>
<keyword evidence="4" id="KW-0472">Membrane</keyword>
<dbReference type="AlphaFoldDB" id="A0A1M4VFN1"/>
<dbReference type="PROSITE" id="PS01124">
    <property type="entry name" value="HTH_ARAC_FAMILY_2"/>
    <property type="match status" value="1"/>
</dbReference>
<dbReference type="Pfam" id="PF07495">
    <property type="entry name" value="Y_Y_Y"/>
    <property type="match status" value="1"/>
</dbReference>
<protein>
    <submittedName>
        <fullName evidence="6">AraC-type DNA-binding protein</fullName>
    </submittedName>
</protein>
<keyword evidence="2 6" id="KW-0238">DNA-binding</keyword>
<evidence type="ECO:0000313" key="6">
    <source>
        <dbReference type="EMBL" id="SHE67771.1"/>
    </source>
</evidence>
<dbReference type="SMART" id="SM00342">
    <property type="entry name" value="HTH_ARAC"/>
    <property type="match status" value="1"/>
</dbReference>
<dbReference type="PANTHER" id="PTHR43280:SF2">
    <property type="entry name" value="HTH-TYPE TRANSCRIPTIONAL REGULATOR EXSA"/>
    <property type="match status" value="1"/>
</dbReference>
<name>A0A1M4VFN1_9BACE</name>
<keyword evidence="7" id="KW-1185">Reference proteome</keyword>
<keyword evidence="4" id="KW-1133">Transmembrane helix</keyword>
<feature type="transmembrane region" description="Helical" evidence="4">
    <location>
        <begin position="511"/>
        <end position="529"/>
    </location>
</feature>
<dbReference type="InterPro" id="IPR015943">
    <property type="entry name" value="WD40/YVTN_repeat-like_dom_sf"/>
</dbReference>
<dbReference type="SUPFAM" id="SSF63829">
    <property type="entry name" value="Calcium-dependent phosphotriesterase"/>
    <property type="match status" value="1"/>
</dbReference>